<dbReference type="InterPro" id="IPR002180">
    <property type="entry name" value="LS/RS"/>
</dbReference>
<evidence type="ECO:0000256" key="4">
    <source>
        <dbReference type="ARBA" id="ARBA00022619"/>
    </source>
</evidence>
<reference evidence="8 9" key="1">
    <citation type="submission" date="2017-03" db="EMBL/GenBank/DDBJ databases">
        <authorList>
            <person name="Afonso C.L."/>
            <person name="Miller P.J."/>
            <person name="Scott M.A."/>
            <person name="Spackman E."/>
            <person name="Goraichik I."/>
            <person name="Dimitrov K.M."/>
            <person name="Suarez D.L."/>
            <person name="Swayne D.E."/>
        </authorList>
    </citation>
    <scope>NUCLEOTIDE SEQUENCE [LARGE SCALE GENOMIC DNA]</scope>
    <source>
        <strain evidence="8 9">CECT 8620</strain>
    </source>
</reference>
<evidence type="ECO:0000256" key="5">
    <source>
        <dbReference type="ARBA" id="ARBA00022679"/>
    </source>
</evidence>
<comment type="similarity">
    <text evidence="2 7">Belongs to the DMRL synthase family.</text>
</comment>
<keyword evidence="4 7" id="KW-0686">Riboflavin biosynthesis</keyword>
<evidence type="ECO:0000256" key="3">
    <source>
        <dbReference type="ARBA" id="ARBA00012664"/>
    </source>
</evidence>
<feature type="binding site" evidence="7">
    <location>
        <position position="118"/>
    </location>
    <ligand>
        <name>(2S)-2-hydroxy-3-oxobutyl phosphate</name>
        <dbReference type="ChEBI" id="CHEBI:58830"/>
    </ligand>
</feature>
<feature type="binding site" evidence="7">
    <location>
        <position position="14"/>
    </location>
    <ligand>
        <name>5-amino-6-(D-ribitylamino)uracil</name>
        <dbReference type="ChEBI" id="CHEBI:15934"/>
    </ligand>
</feature>
<dbReference type="PANTHER" id="PTHR21058">
    <property type="entry name" value="6,7-DIMETHYL-8-RIBITYLLUMAZINE SYNTHASE DMRL SYNTHASE LUMAZINE SYNTHASE"/>
    <property type="match status" value="1"/>
</dbReference>
<dbReference type="PANTHER" id="PTHR21058:SF0">
    <property type="entry name" value="6,7-DIMETHYL-8-RIBITYLLUMAZINE SYNTHASE"/>
    <property type="match status" value="1"/>
</dbReference>
<dbReference type="EC" id="2.5.1.78" evidence="3 7"/>
<evidence type="ECO:0000256" key="1">
    <source>
        <dbReference type="ARBA" id="ARBA00004917"/>
    </source>
</evidence>
<dbReference type="UniPathway" id="UPA00275">
    <property type="reaction ID" value="UER00404"/>
</dbReference>
<keyword evidence="9" id="KW-1185">Reference proteome</keyword>
<dbReference type="GO" id="GO:0005829">
    <property type="term" value="C:cytosol"/>
    <property type="evidence" value="ECO:0007669"/>
    <property type="project" value="TreeGrafter"/>
</dbReference>
<name>A0A1Y5TKS8_9RHOB</name>
<dbReference type="GO" id="GO:0000906">
    <property type="term" value="F:6,7-dimethyl-8-ribityllumazine synthase activity"/>
    <property type="evidence" value="ECO:0007669"/>
    <property type="project" value="UniProtKB-UniRule"/>
</dbReference>
<accession>A0A1Y5TKS8</accession>
<sequence>MTQSLSFAFISASWHADIVDQARKGFEARIRETLPDAVIDTFAVPGAFEMPLVAKKLAQTGKYSAIAAGALVVDGGIYRHEFVAQSVVQGLMDVGLETGIPVLSVSLTPHHFQPTEDHQAFFFDHFEGKGREAANAALQLAALEGRLTATPLRDTSAA</sequence>
<evidence type="ECO:0000313" key="8">
    <source>
        <dbReference type="EMBL" id="SLN62689.1"/>
    </source>
</evidence>
<dbReference type="Proteomes" id="UP000193862">
    <property type="component" value="Unassembled WGS sequence"/>
</dbReference>
<gene>
    <name evidence="8" type="primary">ribH2</name>
    <name evidence="7" type="synonym">ribH</name>
    <name evidence="8" type="ORF">AQS8620_02850</name>
</gene>
<comment type="caution">
    <text evidence="7">Lacks conserved residue(s) required for the propagation of feature annotation.</text>
</comment>
<feature type="binding site" evidence="7">
    <location>
        <begin position="47"/>
        <end position="49"/>
    </location>
    <ligand>
        <name>5-amino-6-(D-ribitylamino)uracil</name>
        <dbReference type="ChEBI" id="CHEBI:15934"/>
    </ligand>
</feature>
<dbReference type="GO" id="GO:0009231">
    <property type="term" value="P:riboflavin biosynthetic process"/>
    <property type="evidence" value="ECO:0007669"/>
    <property type="project" value="UniProtKB-UniRule"/>
</dbReference>
<dbReference type="Gene3D" id="3.40.50.960">
    <property type="entry name" value="Lumazine/riboflavin synthase"/>
    <property type="match status" value="1"/>
</dbReference>
<evidence type="ECO:0000313" key="9">
    <source>
        <dbReference type="Proteomes" id="UP000193862"/>
    </source>
</evidence>
<feature type="binding site" evidence="7">
    <location>
        <position position="104"/>
    </location>
    <ligand>
        <name>5-amino-6-(D-ribitylamino)uracil</name>
        <dbReference type="ChEBI" id="CHEBI:15934"/>
    </ligand>
</feature>
<comment type="catalytic activity">
    <reaction evidence="6 7">
        <text>(2S)-2-hydroxy-3-oxobutyl phosphate + 5-amino-6-(D-ribitylamino)uracil = 6,7-dimethyl-8-(1-D-ribityl)lumazine + phosphate + 2 H2O + H(+)</text>
        <dbReference type="Rhea" id="RHEA:26152"/>
        <dbReference type="ChEBI" id="CHEBI:15377"/>
        <dbReference type="ChEBI" id="CHEBI:15378"/>
        <dbReference type="ChEBI" id="CHEBI:15934"/>
        <dbReference type="ChEBI" id="CHEBI:43474"/>
        <dbReference type="ChEBI" id="CHEBI:58201"/>
        <dbReference type="ChEBI" id="CHEBI:58830"/>
        <dbReference type="EC" id="2.5.1.78"/>
    </reaction>
</comment>
<dbReference type="InterPro" id="IPR034964">
    <property type="entry name" value="LS"/>
</dbReference>
<dbReference type="Pfam" id="PF00885">
    <property type="entry name" value="DMRL_synthase"/>
    <property type="match status" value="1"/>
</dbReference>
<proteinExistence type="inferred from homology"/>
<organism evidence="8 9">
    <name type="scientific">Aquimixticola soesokkakensis</name>
    <dbReference type="NCBI Taxonomy" id="1519096"/>
    <lineage>
        <taxon>Bacteria</taxon>
        <taxon>Pseudomonadati</taxon>
        <taxon>Pseudomonadota</taxon>
        <taxon>Alphaproteobacteria</taxon>
        <taxon>Rhodobacterales</taxon>
        <taxon>Paracoccaceae</taxon>
        <taxon>Aquimixticola</taxon>
    </lineage>
</organism>
<dbReference type="NCBIfam" id="NF009084">
    <property type="entry name" value="PRK12419.1"/>
    <property type="match status" value="1"/>
</dbReference>
<dbReference type="EMBL" id="FWFS01000011">
    <property type="protein sequence ID" value="SLN62689.1"/>
    <property type="molecule type" value="Genomic_DNA"/>
</dbReference>
<comment type="pathway">
    <text evidence="1 7">Cofactor biosynthesis; riboflavin biosynthesis; riboflavin from 2-hydroxy-3-oxobutyl phosphate and 5-amino-6-(D-ribitylamino)uracil: step 1/2.</text>
</comment>
<evidence type="ECO:0000256" key="7">
    <source>
        <dbReference type="HAMAP-Rule" id="MF_00178"/>
    </source>
</evidence>
<evidence type="ECO:0000256" key="6">
    <source>
        <dbReference type="ARBA" id="ARBA00048785"/>
    </source>
</evidence>
<dbReference type="AlphaFoldDB" id="A0A1Y5TKS8"/>
<dbReference type="RefSeq" id="WP_085837662.1">
    <property type="nucleotide sequence ID" value="NZ_FWFS01000011.1"/>
</dbReference>
<keyword evidence="5 7" id="KW-0808">Transferase</keyword>
<dbReference type="GO" id="GO:0009349">
    <property type="term" value="C:riboflavin synthase complex"/>
    <property type="evidence" value="ECO:0007669"/>
    <property type="project" value="InterPro"/>
</dbReference>
<evidence type="ECO:0000256" key="2">
    <source>
        <dbReference type="ARBA" id="ARBA00007424"/>
    </source>
</evidence>
<protein>
    <recommendedName>
        <fullName evidence="3 7">6,7-dimethyl-8-ribityllumazine synthase</fullName>
        <shortName evidence="7">DMRL synthase</shortName>
        <shortName evidence="7">LS</shortName>
        <shortName evidence="7">Lumazine synthase</shortName>
        <ecNumber evidence="3 7">2.5.1.78</ecNumber>
    </recommendedName>
</protein>
<dbReference type="OrthoDB" id="9797659at2"/>
<feature type="binding site" evidence="7">
    <location>
        <begin position="71"/>
        <end position="73"/>
    </location>
    <ligand>
        <name>5-amino-6-(D-ribitylamino)uracil</name>
        <dbReference type="ChEBI" id="CHEBI:15934"/>
    </ligand>
</feature>
<dbReference type="HAMAP" id="MF_00178">
    <property type="entry name" value="Lumazine_synth"/>
    <property type="match status" value="1"/>
</dbReference>
<comment type="function">
    <text evidence="7">Catalyzes the formation of 6,7-dimethyl-8-ribityllumazine by condensation of 5-amino-6-(D-ribitylamino)uracil with 3,4-dihydroxy-2-butanone 4-phosphate. This is the penultimate step in the biosynthesis of riboflavin.</text>
</comment>
<dbReference type="InterPro" id="IPR036467">
    <property type="entry name" value="LS/RS_sf"/>
</dbReference>
<feature type="active site" description="Proton donor" evidence="7">
    <location>
        <position position="79"/>
    </location>
</feature>
<dbReference type="SUPFAM" id="SSF52121">
    <property type="entry name" value="Lumazine synthase"/>
    <property type="match status" value="1"/>
</dbReference>